<dbReference type="OrthoDB" id="703589at2"/>
<dbReference type="AlphaFoldDB" id="A0A4Q6XMS3"/>
<sequence length="247" mass="27488">MNIKSLQLKSILRALAYVFTMAVLSICLISCSKDDEDTPADLADEIGNLPGFGDIGGTPHGSLFKLPEGISIVNAITGGVCDNPTFRIGSGLLVSVCFELRNDTDSEISISFPAGLVFLSETDDYQHGVVLREESIRIPPRKTVRVALYTYCGNSSRSASDADASYTLGPITNSKLILRLINDLNGKKIDAIDYWDEDTNNFRDEYLFEQTKVQTLLWYITEGSDIKDWETFEKMYHELLSQIPDDH</sequence>
<evidence type="ECO:0000313" key="2">
    <source>
        <dbReference type="Proteomes" id="UP000292855"/>
    </source>
</evidence>
<dbReference type="EMBL" id="SGIT01000001">
    <property type="protein sequence ID" value="RZF61403.1"/>
    <property type="molecule type" value="Genomic_DNA"/>
</dbReference>
<reference evidence="1 2" key="1">
    <citation type="submission" date="2019-02" db="EMBL/GenBank/DDBJ databases">
        <authorList>
            <person name="Li Y."/>
        </authorList>
    </citation>
    <scope>NUCLEOTIDE SEQUENCE [LARGE SCALE GENOMIC DNA]</scope>
    <source>
        <strain evidence="1 2">30C10-4-7</strain>
    </source>
</reference>
<dbReference type="RefSeq" id="WP_130139632.1">
    <property type="nucleotide sequence ID" value="NZ_SGIT01000001.1"/>
</dbReference>
<name>A0A4Q6XMS3_9SPHI</name>
<evidence type="ECO:0000313" key="1">
    <source>
        <dbReference type="EMBL" id="RZF61403.1"/>
    </source>
</evidence>
<keyword evidence="2" id="KW-1185">Reference proteome</keyword>
<accession>A0A4Q6XMS3</accession>
<organism evidence="1 2">
    <name type="scientific">Sphingobacterium corticibacterium</name>
    <dbReference type="NCBI Taxonomy" id="2484746"/>
    <lineage>
        <taxon>Bacteria</taxon>
        <taxon>Pseudomonadati</taxon>
        <taxon>Bacteroidota</taxon>
        <taxon>Sphingobacteriia</taxon>
        <taxon>Sphingobacteriales</taxon>
        <taxon>Sphingobacteriaceae</taxon>
        <taxon>Sphingobacterium</taxon>
    </lineage>
</organism>
<dbReference type="Proteomes" id="UP000292855">
    <property type="component" value="Unassembled WGS sequence"/>
</dbReference>
<protein>
    <submittedName>
        <fullName evidence="1">Uncharacterized protein</fullName>
    </submittedName>
</protein>
<proteinExistence type="predicted"/>
<comment type="caution">
    <text evidence="1">The sequence shown here is derived from an EMBL/GenBank/DDBJ whole genome shotgun (WGS) entry which is preliminary data.</text>
</comment>
<gene>
    <name evidence="1" type="ORF">EWE74_00740</name>
</gene>